<feature type="transmembrane region" description="Helical" evidence="5">
    <location>
        <begin position="233"/>
        <end position="252"/>
    </location>
</feature>
<dbReference type="AlphaFoldDB" id="A0ABD5CAI4"/>
<dbReference type="Gene3D" id="3.30.1330.60">
    <property type="entry name" value="OmpA-like domain"/>
    <property type="match status" value="1"/>
</dbReference>
<evidence type="ECO:0000256" key="5">
    <source>
        <dbReference type="SAM" id="Phobius"/>
    </source>
</evidence>
<dbReference type="Proteomes" id="UP001245184">
    <property type="component" value="Unassembled WGS sequence"/>
</dbReference>
<comment type="subcellular location">
    <subcellularLocation>
        <location evidence="1">Cell outer membrane</location>
    </subcellularLocation>
</comment>
<keyword evidence="3" id="KW-0998">Cell outer membrane</keyword>
<sequence>MSINLIHAIQSALTDEVVAQLGERIGLPPQATRAVVTTAAPALLAGLMHKAATLEGARSLFAIAVSPDVDARIAEQLPHLTDSTRGVSELEGAGRALLERSLDRRAESLSDEVAVQTGVPAHATHAITGIVGATMLGMLKQHLLKSQGSVGQLPALLSHQMPLIAPYLNDRLLGALGLGTVGAFTGGVLGQLKAVSAHIEHPMPAAKPTPEVTAAVHVPADAVVGEKRRSHAWLWWLLLALGLGAALLAYLFPGSFAQLQHRAGDAVGESAQPVAAQPASAAVGASGELAAAVAASDGVASMVTGTVQDAAASAAVDAASAAASTSAAASASASVVAASGAGVAGGASAASGASVGNGASGPSAANAANGAARAIATSDAHQPGVAAAPSKNSQFAFSVNEAGKPTFTATVGSEAEKTQLIDELTKRLGQNNYSANITVDPATKPADWLARLDGLVPLMSVPGAELKLDGTRIELSGAAANAKLGWQSALKSLFGASYDIGAFDPEHAVEQATANFRSAVKALLTGNPTCVAADIAKVLNLQVINFGSSSARVPATANEDLGQSARVLNACARNGRVAKLEVAGYSDNVGGEQANLQLSKERAEAVRSYLVKAGVPGDSLRAQGYGQAHPIAGNDTASGRFANRRIEFSAQQ</sequence>
<dbReference type="EMBL" id="JAVIZN010000002">
    <property type="protein sequence ID" value="MDR6202272.1"/>
    <property type="molecule type" value="Genomic_DNA"/>
</dbReference>
<evidence type="ECO:0000313" key="8">
    <source>
        <dbReference type="Proteomes" id="UP001245184"/>
    </source>
</evidence>
<dbReference type="GO" id="GO:0009279">
    <property type="term" value="C:cell outer membrane"/>
    <property type="evidence" value="ECO:0007669"/>
    <property type="project" value="UniProtKB-SubCell"/>
</dbReference>
<evidence type="ECO:0000256" key="1">
    <source>
        <dbReference type="ARBA" id="ARBA00004442"/>
    </source>
</evidence>
<gene>
    <name evidence="7" type="ORF">QF025_000992</name>
</gene>
<keyword evidence="5" id="KW-1133">Transmembrane helix</keyword>
<protein>
    <submittedName>
        <fullName evidence="7">Outer membrane protein OmpA-like peptidoglycan-associated protein</fullName>
    </submittedName>
</protein>
<keyword evidence="2 4" id="KW-0472">Membrane</keyword>
<keyword evidence="5" id="KW-0812">Transmembrane</keyword>
<dbReference type="InterPro" id="IPR050330">
    <property type="entry name" value="Bact_OuterMem_StrucFunc"/>
</dbReference>
<dbReference type="InterPro" id="IPR006665">
    <property type="entry name" value="OmpA-like"/>
</dbReference>
<dbReference type="CDD" id="cd07185">
    <property type="entry name" value="OmpA_C-like"/>
    <property type="match status" value="1"/>
</dbReference>
<evidence type="ECO:0000256" key="3">
    <source>
        <dbReference type="ARBA" id="ARBA00023237"/>
    </source>
</evidence>
<accession>A0ABD5CAI4</accession>
<dbReference type="Gene3D" id="3.40.1520.20">
    <property type="match status" value="1"/>
</dbReference>
<evidence type="ECO:0000256" key="4">
    <source>
        <dbReference type="PROSITE-ProRule" id="PRU00473"/>
    </source>
</evidence>
<feature type="domain" description="OmpA-like" evidence="6">
    <location>
        <begin position="533"/>
        <end position="652"/>
    </location>
</feature>
<dbReference type="PRINTS" id="PR01021">
    <property type="entry name" value="OMPADOMAIN"/>
</dbReference>
<reference evidence="7 8" key="1">
    <citation type="submission" date="2023-08" db="EMBL/GenBank/DDBJ databases">
        <title>Genome sequencing of plant associated microbes to promote plant fitness in Sorghum bicolor and Oryza sativa.</title>
        <authorList>
            <person name="Coleman-Derr D."/>
        </authorList>
    </citation>
    <scope>NUCLEOTIDE SEQUENCE [LARGE SCALE GENOMIC DNA]</scope>
    <source>
        <strain evidence="7 8">SLBN-33</strain>
    </source>
</reference>
<dbReference type="Pfam" id="PF00691">
    <property type="entry name" value="OmpA"/>
    <property type="match status" value="1"/>
</dbReference>
<dbReference type="InterPro" id="IPR009282">
    <property type="entry name" value="DUF937"/>
</dbReference>
<proteinExistence type="predicted"/>
<dbReference type="InterPro" id="IPR036737">
    <property type="entry name" value="OmpA-like_sf"/>
</dbReference>
<dbReference type="PROSITE" id="PS51123">
    <property type="entry name" value="OMPA_2"/>
    <property type="match status" value="1"/>
</dbReference>
<dbReference type="SUPFAM" id="SSF103088">
    <property type="entry name" value="OmpA-like"/>
    <property type="match status" value="1"/>
</dbReference>
<dbReference type="PANTHER" id="PTHR30329">
    <property type="entry name" value="STATOR ELEMENT OF FLAGELLAR MOTOR COMPLEX"/>
    <property type="match status" value="1"/>
</dbReference>
<name>A0ABD5CAI4_9BURK</name>
<evidence type="ECO:0000313" key="7">
    <source>
        <dbReference type="EMBL" id="MDR6202272.1"/>
    </source>
</evidence>
<dbReference type="RefSeq" id="WP_029970927.1">
    <property type="nucleotide sequence ID" value="NZ_ATXV01000014.1"/>
</dbReference>
<organism evidence="7 8">
    <name type="scientific">Paraburkholderia graminis</name>
    <dbReference type="NCBI Taxonomy" id="60548"/>
    <lineage>
        <taxon>Bacteria</taxon>
        <taxon>Pseudomonadati</taxon>
        <taxon>Pseudomonadota</taxon>
        <taxon>Betaproteobacteria</taxon>
        <taxon>Burkholderiales</taxon>
        <taxon>Burkholderiaceae</taxon>
        <taxon>Paraburkholderia</taxon>
    </lineage>
</organism>
<comment type="caution">
    <text evidence="7">The sequence shown here is derived from an EMBL/GenBank/DDBJ whole genome shotgun (WGS) entry which is preliminary data.</text>
</comment>
<evidence type="ECO:0000256" key="2">
    <source>
        <dbReference type="ARBA" id="ARBA00023136"/>
    </source>
</evidence>
<evidence type="ECO:0000259" key="6">
    <source>
        <dbReference type="PROSITE" id="PS51123"/>
    </source>
</evidence>
<dbReference type="InterPro" id="IPR006664">
    <property type="entry name" value="OMP_bac"/>
</dbReference>
<dbReference type="PRINTS" id="PR01023">
    <property type="entry name" value="NAFLGMOTY"/>
</dbReference>
<dbReference type="PANTHER" id="PTHR30329:SF21">
    <property type="entry name" value="LIPOPROTEIN YIAD-RELATED"/>
    <property type="match status" value="1"/>
</dbReference>
<dbReference type="Pfam" id="PF06078">
    <property type="entry name" value="DUF937"/>
    <property type="match status" value="1"/>
</dbReference>